<dbReference type="GeneID" id="125177855"/>
<proteinExistence type="predicted"/>
<accession>A0A979FHX5</accession>
<dbReference type="PROSITE" id="PS50041">
    <property type="entry name" value="C_TYPE_LECTIN_2"/>
    <property type="match status" value="1"/>
</dbReference>
<reference evidence="3" key="1">
    <citation type="submission" date="2025-08" db="UniProtKB">
        <authorList>
            <consortium name="RefSeq"/>
        </authorList>
    </citation>
    <scope>IDENTIFICATION</scope>
    <source>
        <tissue evidence="3">Whole organism</tissue>
    </source>
</reference>
<dbReference type="AlphaFoldDB" id="A0A979FHX5"/>
<dbReference type="InterPro" id="IPR016186">
    <property type="entry name" value="C-type_lectin-like/link_sf"/>
</dbReference>
<gene>
    <name evidence="3" type="primary">LOC125177855</name>
</gene>
<dbReference type="Proteomes" id="UP000694843">
    <property type="component" value="Unplaced"/>
</dbReference>
<dbReference type="KEGG" id="hazt:125177855"/>
<dbReference type="Gene3D" id="3.10.100.10">
    <property type="entry name" value="Mannose-Binding Protein A, subunit A"/>
    <property type="match status" value="1"/>
</dbReference>
<dbReference type="InterPro" id="IPR016187">
    <property type="entry name" value="CTDL_fold"/>
</dbReference>
<evidence type="ECO:0000313" key="3">
    <source>
        <dbReference type="RefSeq" id="XP_047736327.1"/>
    </source>
</evidence>
<evidence type="ECO:0000313" key="2">
    <source>
        <dbReference type="Proteomes" id="UP000694843"/>
    </source>
</evidence>
<dbReference type="RefSeq" id="XP_047736327.1">
    <property type="nucleotide sequence ID" value="XM_047880371.1"/>
</dbReference>
<evidence type="ECO:0000259" key="1">
    <source>
        <dbReference type="PROSITE" id="PS50041"/>
    </source>
</evidence>
<keyword evidence="2" id="KW-1185">Reference proteome</keyword>
<organism evidence="2 3">
    <name type="scientific">Hyalella azteca</name>
    <name type="common">Amphipod</name>
    <dbReference type="NCBI Taxonomy" id="294128"/>
    <lineage>
        <taxon>Eukaryota</taxon>
        <taxon>Metazoa</taxon>
        <taxon>Ecdysozoa</taxon>
        <taxon>Arthropoda</taxon>
        <taxon>Crustacea</taxon>
        <taxon>Multicrustacea</taxon>
        <taxon>Malacostraca</taxon>
        <taxon>Eumalacostraca</taxon>
        <taxon>Peracarida</taxon>
        <taxon>Amphipoda</taxon>
        <taxon>Senticaudata</taxon>
        <taxon>Talitrida</taxon>
        <taxon>Talitroidea</taxon>
        <taxon>Hyalellidae</taxon>
        <taxon>Hyalella</taxon>
    </lineage>
</organism>
<protein>
    <submittedName>
        <fullName evidence="3">Uncharacterized protein LOC125177855</fullName>
    </submittedName>
</protein>
<sequence length="122" mass="14025">MYFYLTASLTLCQARAYCQSLGAQVASPTTHDNYLALMAYLNSKSYWDPIWAGVYNINGTYSYESNGRWPGPDQQYEWGPNQPNRGLETCTIFRRVPSNYSLADDFCWRNSAVICHAWNLEL</sequence>
<dbReference type="OrthoDB" id="6377764at2759"/>
<dbReference type="InterPro" id="IPR001304">
    <property type="entry name" value="C-type_lectin-like"/>
</dbReference>
<dbReference type="SUPFAM" id="SSF56436">
    <property type="entry name" value="C-type lectin-like"/>
    <property type="match status" value="1"/>
</dbReference>
<name>A0A979FHX5_HYAAZ</name>
<dbReference type="Pfam" id="PF00059">
    <property type="entry name" value="Lectin_C"/>
    <property type="match status" value="1"/>
</dbReference>
<feature type="domain" description="C-type lectin" evidence="1">
    <location>
        <begin position="1"/>
        <end position="116"/>
    </location>
</feature>